<reference evidence="1 2" key="1">
    <citation type="journal article" date="2019" name="Commun. Biol.">
        <title>The bagworm genome reveals a unique fibroin gene that provides high tensile strength.</title>
        <authorList>
            <person name="Kono N."/>
            <person name="Nakamura H."/>
            <person name="Ohtoshi R."/>
            <person name="Tomita M."/>
            <person name="Numata K."/>
            <person name="Arakawa K."/>
        </authorList>
    </citation>
    <scope>NUCLEOTIDE SEQUENCE [LARGE SCALE GENOMIC DNA]</scope>
</reference>
<evidence type="ECO:0000313" key="1">
    <source>
        <dbReference type="EMBL" id="GBP72478.1"/>
    </source>
</evidence>
<comment type="caution">
    <text evidence="1">The sequence shown here is derived from an EMBL/GenBank/DDBJ whole genome shotgun (WGS) entry which is preliminary data.</text>
</comment>
<organism evidence="1 2">
    <name type="scientific">Eumeta variegata</name>
    <name type="common">Bagworm moth</name>
    <name type="synonym">Eumeta japonica</name>
    <dbReference type="NCBI Taxonomy" id="151549"/>
    <lineage>
        <taxon>Eukaryota</taxon>
        <taxon>Metazoa</taxon>
        <taxon>Ecdysozoa</taxon>
        <taxon>Arthropoda</taxon>
        <taxon>Hexapoda</taxon>
        <taxon>Insecta</taxon>
        <taxon>Pterygota</taxon>
        <taxon>Neoptera</taxon>
        <taxon>Endopterygota</taxon>
        <taxon>Lepidoptera</taxon>
        <taxon>Glossata</taxon>
        <taxon>Ditrysia</taxon>
        <taxon>Tineoidea</taxon>
        <taxon>Psychidae</taxon>
        <taxon>Oiketicinae</taxon>
        <taxon>Eumeta</taxon>
    </lineage>
</organism>
<dbReference type="Proteomes" id="UP000299102">
    <property type="component" value="Unassembled WGS sequence"/>
</dbReference>
<sequence length="98" mass="10769">MHAARLASNRVPFLRTHYSPHLCKVSLMRDAVEPLVIGPVVACSRSAKHCTSLNGFFFRNCPYAATQNTNYGLNKKRTAVVGVLCMTKPGYTGHKSSD</sequence>
<keyword evidence="2" id="KW-1185">Reference proteome</keyword>
<gene>
    <name evidence="1" type="ORF">EVAR_59291_1</name>
</gene>
<dbReference type="EMBL" id="BGZK01001147">
    <property type="protein sequence ID" value="GBP72478.1"/>
    <property type="molecule type" value="Genomic_DNA"/>
</dbReference>
<proteinExistence type="predicted"/>
<name>A0A4C1Y980_EUMVA</name>
<evidence type="ECO:0000313" key="2">
    <source>
        <dbReference type="Proteomes" id="UP000299102"/>
    </source>
</evidence>
<accession>A0A4C1Y980</accession>
<protein>
    <submittedName>
        <fullName evidence="1">Uncharacterized protein</fullName>
    </submittedName>
</protein>
<dbReference type="AlphaFoldDB" id="A0A4C1Y980"/>